<protein>
    <submittedName>
        <fullName evidence="5">Histone methylation protein DOT1-like protein</fullName>
    </submittedName>
</protein>
<keyword evidence="2" id="KW-0808">Transferase</keyword>
<dbReference type="GO" id="GO:0032259">
    <property type="term" value="P:methylation"/>
    <property type="evidence" value="ECO:0007669"/>
    <property type="project" value="UniProtKB-KW"/>
</dbReference>
<organism evidence="5 6">
    <name type="scientific">Pseudoduganella rivuli</name>
    <dbReference type="NCBI Taxonomy" id="2666085"/>
    <lineage>
        <taxon>Bacteria</taxon>
        <taxon>Pseudomonadati</taxon>
        <taxon>Pseudomonadota</taxon>
        <taxon>Betaproteobacteria</taxon>
        <taxon>Burkholderiales</taxon>
        <taxon>Oxalobacteraceae</taxon>
        <taxon>Telluria group</taxon>
        <taxon>Pseudoduganella</taxon>
    </lineage>
</organism>
<dbReference type="GO" id="GO:0031151">
    <property type="term" value="F:histone H3K79 methyltransferase activity"/>
    <property type="evidence" value="ECO:0007669"/>
    <property type="project" value="InterPro"/>
</dbReference>
<dbReference type="InterPro" id="IPR026170">
    <property type="entry name" value="FAM173A/B"/>
</dbReference>
<dbReference type="EMBL" id="WKJJ01000008">
    <property type="protein sequence ID" value="MRV72890.1"/>
    <property type="molecule type" value="Genomic_DNA"/>
</dbReference>
<comment type="caution">
    <text evidence="5">The sequence shown here is derived from an EMBL/GenBank/DDBJ whole genome shotgun (WGS) entry which is preliminary data.</text>
</comment>
<evidence type="ECO:0000313" key="6">
    <source>
        <dbReference type="Proteomes" id="UP000446768"/>
    </source>
</evidence>
<evidence type="ECO:0000259" key="4">
    <source>
        <dbReference type="Pfam" id="PF08123"/>
    </source>
</evidence>
<evidence type="ECO:0000256" key="2">
    <source>
        <dbReference type="ARBA" id="ARBA00022679"/>
    </source>
</evidence>
<evidence type="ECO:0000256" key="1">
    <source>
        <dbReference type="ARBA" id="ARBA00022603"/>
    </source>
</evidence>
<dbReference type="AlphaFoldDB" id="A0A7X2IN42"/>
<dbReference type="PANTHER" id="PTHR13610:SF9">
    <property type="entry name" value="FI06469P"/>
    <property type="match status" value="1"/>
</dbReference>
<sequence>MAAMAGVLETLQRSIEDGEHHTRQQMEAALGSQFGRYVEIGLALREAFERPELRETFIRRLKPFRRLIIGNLPAGVQRHGLLPALSPQQRAGLGHRRLDDIPDSELEQWLVDDGRLIYGEFKPQELHNYFTVIAPHVKPGSAMMDLGSGLGKVVLSAALALPFASCTGVELLPYRHAMAQQRFSALLAAGDAALAALPSPPAPDEVLHLPYGAVTDARHVLDLRERVRFVNGDLFEADVSQAGLVFMYSTCFAPLMDRIGEKLARELRQGALVSTTTFPLKHPAFREMAQFQSGTVAWTTVFLYERTGELDGLPPAPPAYLYEPPEDRWEKDVREHMSALNP</sequence>
<evidence type="ECO:0000313" key="5">
    <source>
        <dbReference type="EMBL" id="MRV72890.1"/>
    </source>
</evidence>
<proteinExistence type="predicted"/>
<feature type="domain" description="DOT1" evidence="4">
    <location>
        <begin position="117"/>
        <end position="182"/>
    </location>
</feature>
<dbReference type="RefSeq" id="WP_154374916.1">
    <property type="nucleotide sequence ID" value="NZ_WKJJ01000008.1"/>
</dbReference>
<dbReference type="Gene3D" id="3.40.50.150">
    <property type="entry name" value="Vaccinia Virus protein VP39"/>
    <property type="match status" value="1"/>
</dbReference>
<reference evidence="5 6" key="1">
    <citation type="submission" date="2019-11" db="EMBL/GenBank/DDBJ databases">
        <title>Novel species isolated from a subtropical stream in China.</title>
        <authorList>
            <person name="Lu H."/>
        </authorList>
    </citation>
    <scope>NUCLEOTIDE SEQUENCE [LARGE SCALE GENOMIC DNA]</scope>
    <source>
        <strain evidence="5 6">FT92W</strain>
    </source>
</reference>
<accession>A0A7X2IN42</accession>
<dbReference type="PANTHER" id="PTHR13610">
    <property type="entry name" value="METHYLTRANSFERASE DOMAIN-CONTAINING PROTEIN"/>
    <property type="match status" value="1"/>
</dbReference>
<keyword evidence="1" id="KW-0489">Methyltransferase</keyword>
<gene>
    <name evidence="5" type="ORF">GJ700_14360</name>
</gene>
<dbReference type="Proteomes" id="UP000446768">
    <property type="component" value="Unassembled WGS sequence"/>
</dbReference>
<name>A0A7X2IN42_9BURK</name>
<dbReference type="InterPro" id="IPR029063">
    <property type="entry name" value="SAM-dependent_MTases_sf"/>
</dbReference>
<dbReference type="Pfam" id="PF08123">
    <property type="entry name" value="DOT1"/>
    <property type="match status" value="1"/>
</dbReference>
<keyword evidence="6" id="KW-1185">Reference proteome</keyword>
<keyword evidence="3" id="KW-0949">S-adenosyl-L-methionine</keyword>
<evidence type="ECO:0000256" key="3">
    <source>
        <dbReference type="ARBA" id="ARBA00022691"/>
    </source>
</evidence>
<dbReference type="SUPFAM" id="SSF53335">
    <property type="entry name" value="S-adenosyl-L-methionine-dependent methyltransferases"/>
    <property type="match status" value="1"/>
</dbReference>
<dbReference type="InterPro" id="IPR025789">
    <property type="entry name" value="DOT1_dom"/>
</dbReference>